<reference evidence="1 2" key="1">
    <citation type="submission" date="2015-01" db="EMBL/GenBank/DDBJ databases">
        <title>Genome of allotetraploid Gossypium barbadense reveals genomic plasticity and fiber elongation in cotton evolution.</title>
        <authorList>
            <person name="Chen X."/>
            <person name="Liu X."/>
            <person name="Zhao B."/>
            <person name="Zheng H."/>
            <person name="Hu Y."/>
            <person name="Lu G."/>
            <person name="Yang C."/>
            <person name="Chen J."/>
            <person name="Shan C."/>
            <person name="Zhang L."/>
            <person name="Zhou Y."/>
            <person name="Wang L."/>
            <person name="Guo W."/>
            <person name="Bai Y."/>
            <person name="Ruan J."/>
            <person name="Shangguan X."/>
            <person name="Mao Y."/>
            <person name="Jiang J."/>
            <person name="Zhu Y."/>
            <person name="Lei J."/>
            <person name="Kang H."/>
            <person name="Chen S."/>
            <person name="He X."/>
            <person name="Wang R."/>
            <person name="Wang Y."/>
            <person name="Chen J."/>
            <person name="Wang L."/>
            <person name="Yu S."/>
            <person name="Wang B."/>
            <person name="Wei J."/>
            <person name="Song S."/>
            <person name="Lu X."/>
            <person name="Gao Z."/>
            <person name="Gu W."/>
            <person name="Deng X."/>
            <person name="Ma D."/>
            <person name="Wang S."/>
            <person name="Liang W."/>
            <person name="Fang L."/>
            <person name="Cai C."/>
            <person name="Zhu X."/>
            <person name="Zhou B."/>
            <person name="Zhang Y."/>
            <person name="Chen Z."/>
            <person name="Xu S."/>
            <person name="Zhu R."/>
            <person name="Wang S."/>
            <person name="Zhang T."/>
            <person name="Zhao G."/>
        </authorList>
    </citation>
    <scope>NUCLEOTIDE SEQUENCE [LARGE SCALE GENOMIC DNA]</scope>
    <source>
        <strain evidence="2">cv. Xinhai21</strain>
        <tissue evidence="1">Leaf</tissue>
    </source>
</reference>
<protein>
    <submittedName>
        <fullName evidence="1">Uncharacterized protein</fullName>
    </submittedName>
</protein>
<accession>A0A2P5WZ42</accession>
<evidence type="ECO:0000313" key="2">
    <source>
        <dbReference type="Proteomes" id="UP000239757"/>
    </source>
</evidence>
<dbReference type="AlphaFoldDB" id="A0A2P5WZ42"/>
<evidence type="ECO:0000313" key="1">
    <source>
        <dbReference type="EMBL" id="PPR96329.1"/>
    </source>
</evidence>
<dbReference type="Proteomes" id="UP000239757">
    <property type="component" value="Unassembled WGS sequence"/>
</dbReference>
<sequence length="113" mass="12486">MLRESGDSEVPYLIPNGFTVDINSVAVKLFKVVDNDLFDQTGFIHLAIARVFDTFNSIDCPSVLGSEITKYVFVPFAEKGTSDLDFANQVAGIPGFIDIFLALRMKVHIASKR</sequence>
<dbReference type="EMBL" id="KZ666074">
    <property type="protein sequence ID" value="PPR96329.1"/>
    <property type="molecule type" value="Genomic_DNA"/>
</dbReference>
<organism evidence="1 2">
    <name type="scientific">Gossypium barbadense</name>
    <name type="common">Sea Island cotton</name>
    <name type="synonym">Hibiscus barbadensis</name>
    <dbReference type="NCBI Taxonomy" id="3634"/>
    <lineage>
        <taxon>Eukaryota</taxon>
        <taxon>Viridiplantae</taxon>
        <taxon>Streptophyta</taxon>
        <taxon>Embryophyta</taxon>
        <taxon>Tracheophyta</taxon>
        <taxon>Spermatophyta</taxon>
        <taxon>Magnoliopsida</taxon>
        <taxon>eudicotyledons</taxon>
        <taxon>Gunneridae</taxon>
        <taxon>Pentapetalae</taxon>
        <taxon>rosids</taxon>
        <taxon>malvids</taxon>
        <taxon>Malvales</taxon>
        <taxon>Malvaceae</taxon>
        <taxon>Malvoideae</taxon>
        <taxon>Gossypium</taxon>
    </lineage>
</organism>
<proteinExistence type="predicted"/>
<name>A0A2P5WZ42_GOSBA</name>
<gene>
    <name evidence="1" type="ORF">GOBAR_AA24342</name>
</gene>